<keyword evidence="12" id="KW-1185">Reference proteome</keyword>
<accession>A0AA39GD43</accession>
<evidence type="ECO:0000313" key="11">
    <source>
        <dbReference type="EMBL" id="KAK0384836.1"/>
    </source>
</evidence>
<comment type="caution">
    <text evidence="11">The sequence shown here is derived from an EMBL/GenBank/DDBJ whole genome shotgun (WGS) entry which is preliminary data.</text>
</comment>
<evidence type="ECO:0000256" key="2">
    <source>
        <dbReference type="ARBA" id="ARBA00004613"/>
    </source>
</evidence>
<evidence type="ECO:0000256" key="8">
    <source>
        <dbReference type="ARBA" id="ARBA00023295"/>
    </source>
</evidence>
<proteinExistence type="inferred from homology"/>
<evidence type="ECO:0000256" key="3">
    <source>
        <dbReference type="ARBA" id="ARBA00005641"/>
    </source>
</evidence>
<organism evidence="11 12">
    <name type="scientific">Sarocladium strictum</name>
    <name type="common">Black bundle disease fungus</name>
    <name type="synonym">Acremonium strictum</name>
    <dbReference type="NCBI Taxonomy" id="5046"/>
    <lineage>
        <taxon>Eukaryota</taxon>
        <taxon>Fungi</taxon>
        <taxon>Dikarya</taxon>
        <taxon>Ascomycota</taxon>
        <taxon>Pezizomycotina</taxon>
        <taxon>Sordariomycetes</taxon>
        <taxon>Hypocreomycetidae</taxon>
        <taxon>Hypocreales</taxon>
        <taxon>Sarocladiaceae</taxon>
        <taxon>Sarocladium</taxon>
    </lineage>
</organism>
<keyword evidence="8" id="KW-0326">Glycosidase</keyword>
<dbReference type="Proteomes" id="UP001175261">
    <property type="component" value="Unassembled WGS sequence"/>
</dbReference>
<comment type="catalytic activity">
    <reaction evidence="1">
        <text>Random hydrolysis of (1-&gt;4)-beta-D-mannosidic linkages in mannans, galactomannans and glucomannans.</text>
        <dbReference type="EC" id="3.2.1.78"/>
    </reaction>
</comment>
<name>A0AA39GD43_SARSR</name>
<dbReference type="PANTHER" id="PTHR31451:SF39">
    <property type="entry name" value="MANNAN ENDO-1,4-BETA-MANNOSIDASE 1"/>
    <property type="match status" value="1"/>
</dbReference>
<dbReference type="InterPro" id="IPR001547">
    <property type="entry name" value="Glyco_hydro_5"/>
</dbReference>
<dbReference type="SUPFAM" id="SSF51445">
    <property type="entry name" value="(Trans)glycosidases"/>
    <property type="match status" value="1"/>
</dbReference>
<feature type="chain" id="PRO_5041313117" description="mannan endo-1,4-beta-mannosidase" evidence="9">
    <location>
        <begin position="18"/>
        <end position="376"/>
    </location>
</feature>
<comment type="similarity">
    <text evidence="3">Belongs to the glycosyl hydrolase 5 (cellulase A) family.</text>
</comment>
<feature type="signal peptide" evidence="9">
    <location>
        <begin position="1"/>
        <end position="17"/>
    </location>
</feature>
<evidence type="ECO:0000256" key="6">
    <source>
        <dbReference type="ARBA" id="ARBA00022729"/>
    </source>
</evidence>
<evidence type="ECO:0000256" key="4">
    <source>
        <dbReference type="ARBA" id="ARBA00012706"/>
    </source>
</evidence>
<evidence type="ECO:0000259" key="10">
    <source>
        <dbReference type="Pfam" id="PF26410"/>
    </source>
</evidence>
<keyword evidence="5" id="KW-0964">Secreted</keyword>
<keyword evidence="6 9" id="KW-0732">Signal</keyword>
<dbReference type="GO" id="GO:0016985">
    <property type="term" value="F:mannan endo-1,4-beta-mannosidase activity"/>
    <property type="evidence" value="ECO:0007669"/>
    <property type="project" value="UniProtKB-EC"/>
</dbReference>
<evidence type="ECO:0000256" key="1">
    <source>
        <dbReference type="ARBA" id="ARBA00001678"/>
    </source>
</evidence>
<dbReference type="GO" id="GO:0046355">
    <property type="term" value="P:mannan catabolic process"/>
    <property type="evidence" value="ECO:0007669"/>
    <property type="project" value="UniProtKB-ARBA"/>
</dbReference>
<dbReference type="Pfam" id="PF26410">
    <property type="entry name" value="GH5_mannosidase"/>
    <property type="match status" value="1"/>
</dbReference>
<evidence type="ECO:0000256" key="5">
    <source>
        <dbReference type="ARBA" id="ARBA00022525"/>
    </source>
</evidence>
<dbReference type="GO" id="GO:0005576">
    <property type="term" value="C:extracellular region"/>
    <property type="evidence" value="ECO:0007669"/>
    <property type="project" value="UniProtKB-SubCell"/>
</dbReference>
<gene>
    <name evidence="11" type="ORF">NLU13_7314</name>
</gene>
<feature type="domain" description="Glycoside hydrolase family 5" evidence="10">
    <location>
        <begin position="88"/>
        <end position="243"/>
    </location>
</feature>
<evidence type="ECO:0000313" key="12">
    <source>
        <dbReference type="Proteomes" id="UP001175261"/>
    </source>
</evidence>
<evidence type="ECO:0000256" key="9">
    <source>
        <dbReference type="SAM" id="SignalP"/>
    </source>
</evidence>
<sequence length="376" mass="42323">MKSILICALASVGLAAAAPHRPQEAKCEAGHSWAGVNSFFLHAFQKQDRLDVLDAVKAADLKVVRLFISETFSNFKRTGSVYMPDVEPKEVGVYDDTQLKAIDQLMVEAHQRGIKLTIALHDRYQLGCWGNDTYVQKYHLPAVDCALGSVKQNNVEWWYRDANAIRDFENRIKHILEHRNKLIPGQPAWKDLSSHIFAFNIQNEGQGHLNNNIAPHPSWWCDRAKFMRRIMGKSRVLISTGGGNEFPNSDIPENWACPALEIVNMHSYSGVAEFRQKGRIALDHALAANKLMLFEEFGATGAKKPDEIAAHIAVFNELRVPWMPWQISKPGSGQADFEFWTDEPTYGVVQREAKRAAQLTAAQSWNAGRRGKPKAH</sequence>
<dbReference type="EC" id="3.2.1.78" evidence="4"/>
<dbReference type="Gene3D" id="3.20.20.80">
    <property type="entry name" value="Glycosidases"/>
    <property type="match status" value="1"/>
</dbReference>
<dbReference type="InterPro" id="IPR045053">
    <property type="entry name" value="MAN-like"/>
</dbReference>
<dbReference type="PANTHER" id="PTHR31451">
    <property type="match status" value="1"/>
</dbReference>
<dbReference type="EMBL" id="JAPDFR010000007">
    <property type="protein sequence ID" value="KAK0384836.1"/>
    <property type="molecule type" value="Genomic_DNA"/>
</dbReference>
<protein>
    <recommendedName>
        <fullName evidence="4">mannan endo-1,4-beta-mannosidase</fullName>
        <ecNumber evidence="4">3.2.1.78</ecNumber>
    </recommendedName>
</protein>
<dbReference type="AlphaFoldDB" id="A0AA39GD43"/>
<keyword evidence="7" id="KW-0378">Hydrolase</keyword>
<evidence type="ECO:0000256" key="7">
    <source>
        <dbReference type="ARBA" id="ARBA00022801"/>
    </source>
</evidence>
<dbReference type="InterPro" id="IPR017853">
    <property type="entry name" value="GH"/>
</dbReference>
<reference evidence="11" key="1">
    <citation type="submission" date="2022-10" db="EMBL/GenBank/DDBJ databases">
        <title>Determination and structural analysis of whole genome sequence of Sarocladium strictum F4-1.</title>
        <authorList>
            <person name="Hu L."/>
            <person name="Jiang Y."/>
        </authorList>
    </citation>
    <scope>NUCLEOTIDE SEQUENCE</scope>
    <source>
        <strain evidence="11">F4-1</strain>
    </source>
</reference>
<comment type="subcellular location">
    <subcellularLocation>
        <location evidence="2">Secreted</location>
    </subcellularLocation>
</comment>